<reference evidence="5" key="1">
    <citation type="journal article" date="2020" name="Biotechnol. Biofuels">
        <title>New insights from the biogas microbiome by comprehensive genome-resolved metagenomics of nearly 1600 species originating from multiple anaerobic digesters.</title>
        <authorList>
            <person name="Campanaro S."/>
            <person name="Treu L."/>
            <person name="Rodriguez-R L.M."/>
            <person name="Kovalovszki A."/>
            <person name="Ziels R.M."/>
            <person name="Maus I."/>
            <person name="Zhu X."/>
            <person name="Kougias P.G."/>
            <person name="Basile A."/>
            <person name="Luo G."/>
            <person name="Schluter A."/>
            <person name="Konstantinidis K.T."/>
            <person name="Angelidaki I."/>
        </authorList>
    </citation>
    <scope>NUCLEOTIDE SEQUENCE</scope>
    <source>
        <strain evidence="5">AS06rmzACSIP_7</strain>
    </source>
</reference>
<dbReference type="Gene3D" id="3.20.110.10">
    <property type="entry name" value="Glycoside hydrolase 38, N terminal domain"/>
    <property type="match status" value="1"/>
</dbReference>
<dbReference type="CDD" id="cd10796">
    <property type="entry name" value="GH57N_APU"/>
    <property type="match status" value="1"/>
</dbReference>
<evidence type="ECO:0000256" key="2">
    <source>
        <dbReference type="ARBA" id="ARBA00023277"/>
    </source>
</evidence>
<evidence type="ECO:0000256" key="3">
    <source>
        <dbReference type="RuleBase" id="RU361196"/>
    </source>
</evidence>
<accession>A0A971M225</accession>
<dbReference type="EMBL" id="JAAYEE010000032">
    <property type="protein sequence ID" value="NLW34214.1"/>
    <property type="molecule type" value="Genomic_DNA"/>
</dbReference>
<keyword evidence="2 3" id="KW-0119">Carbohydrate metabolism</keyword>
<dbReference type="InterPro" id="IPR052046">
    <property type="entry name" value="GH57_Enzymes"/>
</dbReference>
<sequence>MEKICLAFLWHMHQPYYKNLFTGEYLLPWVLLHGTKDYRDMACLLKEFPGLKQNFNVVPSLLKQLMDYEDPRVNDTYLEIMRKRPQDLSEQERVFLLMNFFNANWENMIRPFPRFYELLRKRGFYYPREAVGEIVGYFTDEELRDIQVLFFLAWIDPMFFDRYEELHSLKSRGRGFTEDDKQVMEDIQRRILKGIVPLYKELAEAGTIELSTSPFYHPIIPLLIDGTVAREAMPGVPLPEKPFSRPEDASWQIKSAVRLFTDIFGFAAKGMWPPEGSVSDGALRLYMEEGVEWLATDEDILYESLGVTHRRDENGFLATPEILYKPYRYEHDGRIMHIIYRDRCLSDLISFHYAKSDPKEGAMDFIRRVKRIGESVKGKVRMPLVTMAMDGENAWENYTRDGRDFLRFLYDGILTDEEIMPTTIAEYLKVAEDFGSISRTHAGSWIGHNFSIWIGQSEDNMGWSLLAETREFLEKEDPGRQNKDAWESVFIAEGSDWFWWYGDDHSSETDEVFDLLFRENLANAYRFLGKEPPEVLAMPILLEDREIRPTKEPVNFVYPRIDGRITSYFDWIGSGFLEGKGRGMAMHDAITLIRGCYYGFNEYSLCLRMDIDRTFIQDLTDVSFEINLAGKTTSKIVYRVKGAVKEATLPVSMAFAEVLEMECPLEALGVKRGEKVHIWVSLKAKDMLVDRLPKRGYLSLTVPSETFDTEMWYV</sequence>
<dbReference type="InterPro" id="IPR004300">
    <property type="entry name" value="Glyco_hydro_57_N"/>
</dbReference>
<dbReference type="InterPro" id="IPR011330">
    <property type="entry name" value="Glyco_hydro/deAcase_b/a-brl"/>
</dbReference>
<dbReference type="AlphaFoldDB" id="A0A971M225"/>
<evidence type="ECO:0000259" key="4">
    <source>
        <dbReference type="Pfam" id="PF03065"/>
    </source>
</evidence>
<dbReference type="GO" id="GO:0005975">
    <property type="term" value="P:carbohydrate metabolic process"/>
    <property type="evidence" value="ECO:0007669"/>
    <property type="project" value="InterPro"/>
</dbReference>
<proteinExistence type="inferred from homology"/>
<protein>
    <recommendedName>
        <fullName evidence="4">Glycoside hydrolase family 57 N-terminal domain-containing protein</fullName>
    </recommendedName>
</protein>
<comment type="caution">
    <text evidence="5">The sequence shown here is derived from an EMBL/GenBank/DDBJ whole genome shotgun (WGS) entry which is preliminary data.</text>
</comment>
<dbReference type="InterPro" id="IPR027291">
    <property type="entry name" value="Glyco_hydro_38_N_sf"/>
</dbReference>
<gene>
    <name evidence="5" type="ORF">GXY80_01855</name>
</gene>
<reference evidence="5" key="2">
    <citation type="submission" date="2020-01" db="EMBL/GenBank/DDBJ databases">
        <authorList>
            <person name="Campanaro S."/>
        </authorList>
    </citation>
    <scope>NUCLEOTIDE SEQUENCE</scope>
    <source>
        <strain evidence="5">AS06rmzACSIP_7</strain>
    </source>
</reference>
<evidence type="ECO:0000313" key="6">
    <source>
        <dbReference type="Proteomes" id="UP000777265"/>
    </source>
</evidence>
<dbReference type="PANTHER" id="PTHR36306:SF1">
    <property type="entry name" value="ALPHA-AMYLASE-RELATED"/>
    <property type="match status" value="1"/>
</dbReference>
<dbReference type="Proteomes" id="UP000777265">
    <property type="component" value="Unassembled WGS sequence"/>
</dbReference>
<organism evidence="5 6">
    <name type="scientific">Syntrophorhabdus aromaticivorans</name>
    <dbReference type="NCBI Taxonomy" id="328301"/>
    <lineage>
        <taxon>Bacteria</taxon>
        <taxon>Pseudomonadati</taxon>
        <taxon>Thermodesulfobacteriota</taxon>
        <taxon>Syntrophorhabdia</taxon>
        <taxon>Syntrophorhabdales</taxon>
        <taxon>Syntrophorhabdaceae</taxon>
        <taxon>Syntrophorhabdus</taxon>
    </lineage>
</organism>
<name>A0A971M225_9BACT</name>
<dbReference type="PANTHER" id="PTHR36306">
    <property type="entry name" value="ALPHA-AMYLASE-RELATED-RELATED"/>
    <property type="match status" value="1"/>
</dbReference>
<evidence type="ECO:0000313" key="5">
    <source>
        <dbReference type="EMBL" id="NLW34214.1"/>
    </source>
</evidence>
<dbReference type="SUPFAM" id="SSF88713">
    <property type="entry name" value="Glycoside hydrolase/deacetylase"/>
    <property type="match status" value="1"/>
</dbReference>
<comment type="similarity">
    <text evidence="1 3">Belongs to the glycosyl hydrolase 57 family.</text>
</comment>
<dbReference type="Pfam" id="PF03065">
    <property type="entry name" value="Glyco_hydro_57"/>
    <property type="match status" value="1"/>
</dbReference>
<feature type="domain" description="Glycoside hydrolase family 57 N-terminal" evidence="4">
    <location>
        <begin position="7"/>
        <end position="426"/>
    </location>
</feature>
<dbReference type="GO" id="GO:0003824">
    <property type="term" value="F:catalytic activity"/>
    <property type="evidence" value="ECO:0007669"/>
    <property type="project" value="InterPro"/>
</dbReference>
<evidence type="ECO:0000256" key="1">
    <source>
        <dbReference type="ARBA" id="ARBA00006821"/>
    </source>
</evidence>